<dbReference type="OrthoDB" id="8935849at2759"/>
<dbReference type="GO" id="GO:0060326">
    <property type="term" value="P:cell chemotaxis"/>
    <property type="evidence" value="ECO:0007669"/>
    <property type="project" value="TreeGrafter"/>
</dbReference>
<keyword evidence="7 12" id="KW-0675">Receptor</keyword>
<evidence type="ECO:0000256" key="2">
    <source>
        <dbReference type="ARBA" id="ARBA00022692"/>
    </source>
</evidence>
<evidence type="ECO:0000256" key="5">
    <source>
        <dbReference type="ARBA" id="ARBA00023136"/>
    </source>
</evidence>
<dbReference type="InterPro" id="IPR050119">
    <property type="entry name" value="CCR1-9-like"/>
</dbReference>
<evidence type="ECO:0000256" key="12">
    <source>
        <dbReference type="RuleBase" id="RU000688"/>
    </source>
</evidence>
<keyword evidence="4 12" id="KW-0297">G-protein coupled receptor</keyword>
<proteinExistence type="inferred from homology"/>
<dbReference type="GO" id="GO:0006955">
    <property type="term" value="P:immune response"/>
    <property type="evidence" value="ECO:0007669"/>
    <property type="project" value="TreeGrafter"/>
</dbReference>
<evidence type="ECO:0000313" key="16">
    <source>
        <dbReference type="EMBL" id="KAG8518013.1"/>
    </source>
</evidence>
<sequence length="379" mass="41206">MPHTEPWSSDLWSYSGSGSGYLEELEECLSGDLPYSYAYIPVLYLVAFAVGLLGNAFVVWLLAGRRGPRRLVDTFVLHLAAADLGFVLTLPLWAAATARGGLWPFGQGLCKLSSFALATTRCAGALLLAGMSVDRYLAVVKLIDARLLRTRRCALAVCGSVWAVALLAGLPALAYRGLQPLPGGHGSQCGEAPSDAFQILSLLLLLLTFVLPMGVTLFCYCLILRRLRRAPHMGRARGNSLRLIFAIESAFVGSWLPLCALRTLFHLARLRLLPLPCRLLLALRWGLTLTTCLAFVNSCANPVIYLLLDRSFRTRLRRQACECAGRGPRRASSASSLSSHVSSVFWEPGLKPGEQRARPKEAGGAPQSRGRRAADFRAP</sequence>
<dbReference type="GO" id="GO:0007204">
    <property type="term" value="P:positive regulation of cytosolic calcium ion concentration"/>
    <property type="evidence" value="ECO:0007669"/>
    <property type="project" value="TreeGrafter"/>
</dbReference>
<keyword evidence="6" id="KW-1015">Disulfide bond</keyword>
<keyword evidence="17" id="KW-1185">Reference proteome</keyword>
<dbReference type="InterPro" id="IPR000248">
    <property type="entry name" value="ATII_rcpt"/>
</dbReference>
<keyword evidence="3 14" id="KW-1133">Transmembrane helix</keyword>
<comment type="caution">
    <text evidence="16">The sequence shown here is derived from an EMBL/GenBank/DDBJ whole genome shotgun (WGS) entry which is preliminary data.</text>
</comment>
<dbReference type="SUPFAM" id="SSF81321">
    <property type="entry name" value="Family A G protein-coupled receptor-like"/>
    <property type="match status" value="1"/>
</dbReference>
<evidence type="ECO:0000313" key="17">
    <source>
        <dbReference type="Proteomes" id="UP000700334"/>
    </source>
</evidence>
<dbReference type="AlphaFoldDB" id="A0A8J6ABH1"/>
<dbReference type="GO" id="GO:0009897">
    <property type="term" value="C:external side of plasma membrane"/>
    <property type="evidence" value="ECO:0007669"/>
    <property type="project" value="TreeGrafter"/>
</dbReference>
<dbReference type="FunFam" id="1.20.1070.10:FF:000276">
    <property type="entry name" value="G protein-coupled receptor 25"/>
    <property type="match status" value="1"/>
</dbReference>
<dbReference type="GO" id="GO:0019957">
    <property type="term" value="F:C-C chemokine binding"/>
    <property type="evidence" value="ECO:0007669"/>
    <property type="project" value="TreeGrafter"/>
</dbReference>
<keyword evidence="9 12" id="KW-0807">Transducer</keyword>
<dbReference type="Pfam" id="PF00001">
    <property type="entry name" value="7tm_1"/>
    <property type="match status" value="1"/>
</dbReference>
<feature type="transmembrane region" description="Helical" evidence="14">
    <location>
        <begin position="285"/>
        <end position="308"/>
    </location>
</feature>
<evidence type="ECO:0000256" key="10">
    <source>
        <dbReference type="ARBA" id="ARBA00035627"/>
    </source>
</evidence>
<organism evidence="16 17">
    <name type="scientific">Galemys pyrenaicus</name>
    <name type="common">Iberian desman</name>
    <name type="synonym">Pyrenean desman</name>
    <dbReference type="NCBI Taxonomy" id="202257"/>
    <lineage>
        <taxon>Eukaryota</taxon>
        <taxon>Metazoa</taxon>
        <taxon>Chordata</taxon>
        <taxon>Craniata</taxon>
        <taxon>Vertebrata</taxon>
        <taxon>Euteleostomi</taxon>
        <taxon>Mammalia</taxon>
        <taxon>Eutheria</taxon>
        <taxon>Laurasiatheria</taxon>
        <taxon>Eulipotyphla</taxon>
        <taxon>Talpidae</taxon>
        <taxon>Galemys</taxon>
    </lineage>
</organism>
<keyword evidence="8" id="KW-0325">Glycoprotein</keyword>
<feature type="transmembrane region" description="Helical" evidence="14">
    <location>
        <begin position="154"/>
        <end position="176"/>
    </location>
</feature>
<evidence type="ECO:0000256" key="7">
    <source>
        <dbReference type="ARBA" id="ARBA00023170"/>
    </source>
</evidence>
<feature type="transmembrane region" description="Helical" evidence="14">
    <location>
        <begin position="243"/>
        <end position="265"/>
    </location>
</feature>
<dbReference type="Gene3D" id="1.20.1070.10">
    <property type="entry name" value="Rhodopsin 7-helix transmembrane proteins"/>
    <property type="match status" value="1"/>
</dbReference>
<evidence type="ECO:0000256" key="9">
    <source>
        <dbReference type="ARBA" id="ARBA00023224"/>
    </source>
</evidence>
<dbReference type="InterPro" id="IPR000276">
    <property type="entry name" value="GPCR_Rhodpsn"/>
</dbReference>
<evidence type="ECO:0000256" key="13">
    <source>
        <dbReference type="SAM" id="MobiDB-lite"/>
    </source>
</evidence>
<dbReference type="GO" id="GO:0016493">
    <property type="term" value="F:C-C chemokine receptor activity"/>
    <property type="evidence" value="ECO:0007669"/>
    <property type="project" value="TreeGrafter"/>
</dbReference>
<comment type="subcellular location">
    <subcellularLocation>
        <location evidence="1">Membrane</location>
        <topology evidence="1">Multi-pass membrane protein</topology>
    </subcellularLocation>
</comment>
<dbReference type="PRINTS" id="PR00237">
    <property type="entry name" value="GPCRRHODOPSN"/>
</dbReference>
<dbReference type="PRINTS" id="PR00241">
    <property type="entry name" value="ANGIOTENSINR"/>
</dbReference>
<evidence type="ECO:0000256" key="4">
    <source>
        <dbReference type="ARBA" id="ARBA00023040"/>
    </source>
</evidence>
<evidence type="ECO:0000256" key="6">
    <source>
        <dbReference type="ARBA" id="ARBA00023157"/>
    </source>
</evidence>
<feature type="transmembrane region" description="Helical" evidence="14">
    <location>
        <begin position="196"/>
        <end position="223"/>
    </location>
</feature>
<dbReference type="PROSITE" id="PS00237">
    <property type="entry name" value="G_PROTEIN_RECEP_F1_1"/>
    <property type="match status" value="1"/>
</dbReference>
<feature type="transmembrane region" description="Helical" evidence="14">
    <location>
        <begin position="42"/>
        <end position="63"/>
    </location>
</feature>
<comment type="similarity">
    <text evidence="12">Belongs to the G-protein coupled receptor 1 family.</text>
</comment>
<feature type="transmembrane region" description="Helical" evidence="14">
    <location>
        <begin position="75"/>
        <end position="95"/>
    </location>
</feature>
<evidence type="ECO:0000256" key="1">
    <source>
        <dbReference type="ARBA" id="ARBA00004141"/>
    </source>
</evidence>
<feature type="region of interest" description="Disordered" evidence="13">
    <location>
        <begin position="326"/>
        <end position="379"/>
    </location>
</feature>
<keyword evidence="2 12" id="KW-0812">Transmembrane</keyword>
<accession>A0A8J6ABH1</accession>
<evidence type="ECO:0000256" key="8">
    <source>
        <dbReference type="ARBA" id="ARBA00023180"/>
    </source>
</evidence>
<evidence type="ECO:0000259" key="15">
    <source>
        <dbReference type="PROSITE" id="PS50262"/>
    </source>
</evidence>
<evidence type="ECO:0000256" key="3">
    <source>
        <dbReference type="ARBA" id="ARBA00022989"/>
    </source>
</evidence>
<feature type="domain" description="G-protein coupled receptors family 1 profile" evidence="15">
    <location>
        <begin position="54"/>
        <end position="305"/>
    </location>
</feature>
<comment type="function">
    <text evidence="10">Orphan receptor.</text>
</comment>
<dbReference type="EMBL" id="JAGFMF010011641">
    <property type="protein sequence ID" value="KAG8518013.1"/>
    <property type="molecule type" value="Genomic_DNA"/>
</dbReference>
<feature type="transmembrane region" description="Helical" evidence="14">
    <location>
        <begin position="115"/>
        <end position="133"/>
    </location>
</feature>
<name>A0A8J6ABH1_GALPY</name>
<dbReference type="InterPro" id="IPR017452">
    <property type="entry name" value="GPCR_Rhodpsn_7TM"/>
</dbReference>
<feature type="compositionally biased region" description="Low complexity" evidence="13">
    <location>
        <begin position="331"/>
        <end position="344"/>
    </location>
</feature>
<dbReference type="GO" id="GO:0019722">
    <property type="term" value="P:calcium-mediated signaling"/>
    <property type="evidence" value="ECO:0007669"/>
    <property type="project" value="TreeGrafter"/>
</dbReference>
<evidence type="ECO:0000256" key="14">
    <source>
        <dbReference type="SAM" id="Phobius"/>
    </source>
</evidence>
<dbReference type="PANTHER" id="PTHR10489">
    <property type="entry name" value="CELL ADHESION MOLECULE"/>
    <property type="match status" value="1"/>
</dbReference>
<protein>
    <recommendedName>
        <fullName evidence="11">Probable G-protein coupled receptor 25</fullName>
    </recommendedName>
</protein>
<keyword evidence="5 14" id="KW-0472">Membrane</keyword>
<gene>
    <name evidence="16" type="ORF">J0S82_016853</name>
</gene>
<dbReference type="Proteomes" id="UP000700334">
    <property type="component" value="Unassembled WGS sequence"/>
</dbReference>
<dbReference type="PANTHER" id="PTHR10489:SF954">
    <property type="entry name" value="G PROTEIN-COUPLED RECEPTOR 25"/>
    <property type="match status" value="1"/>
</dbReference>
<evidence type="ECO:0000256" key="11">
    <source>
        <dbReference type="ARBA" id="ARBA00067950"/>
    </source>
</evidence>
<dbReference type="PROSITE" id="PS50262">
    <property type="entry name" value="G_PROTEIN_RECEP_F1_2"/>
    <property type="match status" value="1"/>
</dbReference>
<reference evidence="16" key="1">
    <citation type="journal article" date="2021" name="Evol. Appl.">
        <title>The genome of the Pyrenean desman and the effects of bottlenecks and inbreeding on the genomic landscape of an endangered species.</title>
        <authorList>
            <person name="Escoda L."/>
            <person name="Castresana J."/>
        </authorList>
    </citation>
    <scope>NUCLEOTIDE SEQUENCE</scope>
    <source>
        <strain evidence="16">IBE-C5619</strain>
    </source>
</reference>